<accession>A0AB37U7P6</accession>
<evidence type="ECO:0000313" key="2">
    <source>
        <dbReference type="EMBL" id="RUS95209.1"/>
    </source>
</evidence>
<dbReference type="Pfam" id="PF05685">
    <property type="entry name" value="Uma2"/>
    <property type="match status" value="1"/>
</dbReference>
<dbReference type="EMBL" id="RSCK01000197">
    <property type="protein sequence ID" value="RUS95209.1"/>
    <property type="molecule type" value="Genomic_DNA"/>
</dbReference>
<dbReference type="Proteomes" id="UP000282574">
    <property type="component" value="Unassembled WGS sequence"/>
</dbReference>
<evidence type="ECO:0000313" key="3">
    <source>
        <dbReference type="Proteomes" id="UP000282574"/>
    </source>
</evidence>
<reference evidence="2 3" key="1">
    <citation type="journal article" date="2019" name="Genome Biol. Evol.">
        <title>Day and night: Metabolic profiles and evolutionary relationships of six axenic non-marine cyanobacteria.</title>
        <authorList>
            <person name="Will S.E."/>
            <person name="Henke P."/>
            <person name="Boedeker C."/>
            <person name="Huang S."/>
            <person name="Brinkmann H."/>
            <person name="Rohde M."/>
            <person name="Jarek M."/>
            <person name="Friedl T."/>
            <person name="Seufert S."/>
            <person name="Schumacher M."/>
            <person name="Overmann J."/>
            <person name="Neumann-Schaal M."/>
            <person name="Petersen J."/>
        </authorList>
    </citation>
    <scope>NUCLEOTIDE SEQUENCE [LARGE SCALE GENOMIC DNA]</scope>
    <source>
        <strain evidence="2 3">SAG 39.79</strain>
    </source>
</reference>
<dbReference type="AlphaFoldDB" id="A0AB37U7P6"/>
<sequence length="191" mass="21852">MTAITLNLEPAIHLTDEQFYQLCQANRDVRFERTAEGELIVMPPTGGETGDRNSEMNFQLRAWNKQSRLGKVFDSSTGFKLPNGADRSPDAAWVRLERWEALTPEQRQKFPPLAPDFVIELRSATDELKPLQAKMQEYRDRGVRLGWLLDPQRRIVEIYRIGTDVEVIQSPTTLSGEDVLPGFVMDLSEIF</sequence>
<dbReference type="SUPFAM" id="SSF52980">
    <property type="entry name" value="Restriction endonuclease-like"/>
    <property type="match status" value="1"/>
</dbReference>
<protein>
    <recommendedName>
        <fullName evidence="1">Putative restriction endonuclease domain-containing protein</fullName>
    </recommendedName>
</protein>
<name>A0AB37U7P6_9CYAN</name>
<dbReference type="PANTHER" id="PTHR34107">
    <property type="entry name" value="SLL0198 PROTEIN-RELATED"/>
    <property type="match status" value="1"/>
</dbReference>
<keyword evidence="3" id="KW-1185">Reference proteome</keyword>
<dbReference type="CDD" id="cd06260">
    <property type="entry name" value="DUF820-like"/>
    <property type="match status" value="1"/>
</dbReference>
<dbReference type="InterPro" id="IPR008538">
    <property type="entry name" value="Uma2"/>
</dbReference>
<dbReference type="RefSeq" id="WP_106169778.1">
    <property type="nucleotide sequence ID" value="NZ_JAVKZF010000002.1"/>
</dbReference>
<gene>
    <name evidence="2" type="ORF">DSM107010_71430</name>
</gene>
<feature type="domain" description="Putative restriction endonuclease" evidence="1">
    <location>
        <begin position="17"/>
        <end position="187"/>
    </location>
</feature>
<comment type="caution">
    <text evidence="2">The sequence shown here is derived from an EMBL/GenBank/DDBJ whole genome shotgun (WGS) entry which is preliminary data.</text>
</comment>
<dbReference type="InterPro" id="IPR012296">
    <property type="entry name" value="Nuclease_put_TT1808"/>
</dbReference>
<dbReference type="InterPro" id="IPR011335">
    <property type="entry name" value="Restrct_endonuc-II-like"/>
</dbReference>
<dbReference type="PANTHER" id="PTHR34107:SF7">
    <property type="entry name" value="SLR2092 PROTEIN"/>
    <property type="match status" value="1"/>
</dbReference>
<organism evidence="2 3">
    <name type="scientific">Chroococcidiopsis cubana SAG 39.79</name>
    <dbReference type="NCBI Taxonomy" id="388085"/>
    <lineage>
        <taxon>Bacteria</taxon>
        <taxon>Bacillati</taxon>
        <taxon>Cyanobacteriota</taxon>
        <taxon>Cyanophyceae</taxon>
        <taxon>Chroococcidiopsidales</taxon>
        <taxon>Chroococcidiopsidaceae</taxon>
        <taxon>Chroococcidiopsis</taxon>
    </lineage>
</organism>
<proteinExistence type="predicted"/>
<evidence type="ECO:0000259" key="1">
    <source>
        <dbReference type="Pfam" id="PF05685"/>
    </source>
</evidence>
<dbReference type="Gene3D" id="3.90.1570.10">
    <property type="entry name" value="tt1808, chain A"/>
    <property type="match status" value="1"/>
</dbReference>